<dbReference type="InterPro" id="IPR003593">
    <property type="entry name" value="AAA+_ATPase"/>
</dbReference>
<dbReference type="InterPro" id="IPR002197">
    <property type="entry name" value="HTH_Fis"/>
</dbReference>
<dbReference type="Gene3D" id="3.40.50.300">
    <property type="entry name" value="P-loop containing nucleotide triphosphate hydrolases"/>
    <property type="match status" value="1"/>
</dbReference>
<dbReference type="InterPro" id="IPR045343">
    <property type="entry name" value="VpsR"/>
</dbReference>
<proteinExistence type="predicted"/>
<keyword evidence="2" id="KW-0067">ATP-binding</keyword>
<dbReference type="PANTHER" id="PTHR32071:SF113">
    <property type="entry name" value="ALGINATE BIOSYNTHESIS TRANSCRIPTIONAL REGULATORY PROTEIN ALGB"/>
    <property type="match status" value="1"/>
</dbReference>
<dbReference type="FunFam" id="3.40.50.300:FF:000006">
    <property type="entry name" value="DNA-binding transcriptional regulator NtrC"/>
    <property type="match status" value="1"/>
</dbReference>
<evidence type="ECO:0000256" key="2">
    <source>
        <dbReference type="ARBA" id="ARBA00022840"/>
    </source>
</evidence>
<dbReference type="GO" id="GO:0005524">
    <property type="term" value="F:ATP binding"/>
    <property type="evidence" value="ECO:0007669"/>
    <property type="project" value="UniProtKB-KW"/>
</dbReference>
<dbReference type="PATRIC" id="fig|1121939.11.peg.3787"/>
<dbReference type="InterPro" id="IPR025943">
    <property type="entry name" value="Sigma_54_int_dom_ATP-bd_2"/>
</dbReference>
<dbReference type="Gene3D" id="1.10.8.60">
    <property type="match status" value="1"/>
</dbReference>
<keyword evidence="3" id="KW-0805">Transcription regulation</keyword>
<dbReference type="PROSITE" id="PS50045">
    <property type="entry name" value="SIGMA54_INTERACT_4"/>
    <property type="match status" value="1"/>
</dbReference>
<protein>
    <recommendedName>
        <fullName evidence="6">Sigma-54 factor interaction domain-containing protein</fullName>
    </recommendedName>
</protein>
<dbReference type="RefSeq" id="WP_016418300.1">
    <property type="nucleotide sequence ID" value="NZ_AUAB01000005.1"/>
</dbReference>
<organism evidence="7 8">
    <name type="scientific">Litchfieldella anticariensis (strain DSM 16096 / CECT 5854 / CIP 108499 / LMG 22089 / FP35)</name>
    <name type="common">Halomonas anticariensis</name>
    <dbReference type="NCBI Taxonomy" id="1121939"/>
    <lineage>
        <taxon>Bacteria</taxon>
        <taxon>Pseudomonadati</taxon>
        <taxon>Pseudomonadota</taxon>
        <taxon>Gammaproteobacteria</taxon>
        <taxon>Oceanospirillales</taxon>
        <taxon>Halomonadaceae</taxon>
        <taxon>Litchfieldella</taxon>
    </lineage>
</organism>
<comment type="caution">
    <text evidence="7">The sequence shown here is derived from an EMBL/GenBank/DDBJ whole genome shotgun (WGS) entry which is preliminary data.</text>
</comment>
<evidence type="ECO:0000256" key="5">
    <source>
        <dbReference type="ARBA" id="ARBA00023163"/>
    </source>
</evidence>
<dbReference type="PROSITE" id="PS00676">
    <property type="entry name" value="SIGMA54_INTERACT_2"/>
    <property type="match status" value="1"/>
</dbReference>
<gene>
    <name evidence="7" type="ORF">L861_13040</name>
</gene>
<accession>S2KEW1</accession>
<dbReference type="SMART" id="SM00382">
    <property type="entry name" value="AAA"/>
    <property type="match status" value="1"/>
</dbReference>
<dbReference type="InterPro" id="IPR058031">
    <property type="entry name" value="AAA_lid_NorR"/>
</dbReference>
<evidence type="ECO:0000256" key="4">
    <source>
        <dbReference type="ARBA" id="ARBA00023125"/>
    </source>
</evidence>
<dbReference type="eggNOG" id="COG2204">
    <property type="taxonomic scope" value="Bacteria"/>
</dbReference>
<evidence type="ECO:0000313" key="7">
    <source>
        <dbReference type="EMBL" id="EPC00712.1"/>
    </source>
</evidence>
<evidence type="ECO:0000259" key="6">
    <source>
        <dbReference type="PROSITE" id="PS50045"/>
    </source>
</evidence>
<dbReference type="Pfam" id="PF00158">
    <property type="entry name" value="Sigma54_activat"/>
    <property type="match status" value="1"/>
</dbReference>
<dbReference type="Pfam" id="PF02954">
    <property type="entry name" value="HTH_8"/>
    <property type="match status" value="1"/>
</dbReference>
<dbReference type="CDD" id="cd00009">
    <property type="entry name" value="AAA"/>
    <property type="match status" value="1"/>
</dbReference>
<dbReference type="Gene3D" id="1.10.10.60">
    <property type="entry name" value="Homeodomain-like"/>
    <property type="match status" value="1"/>
</dbReference>
<dbReference type="EMBL" id="ASTJ01000039">
    <property type="protein sequence ID" value="EPC00712.1"/>
    <property type="molecule type" value="Genomic_DNA"/>
</dbReference>
<dbReference type="Proteomes" id="UP000014463">
    <property type="component" value="Unassembled WGS sequence"/>
</dbReference>
<evidence type="ECO:0000256" key="1">
    <source>
        <dbReference type="ARBA" id="ARBA00022741"/>
    </source>
</evidence>
<keyword evidence="1" id="KW-0547">Nucleotide-binding</keyword>
<keyword evidence="4" id="KW-0238">DNA-binding</keyword>
<dbReference type="Pfam" id="PF25601">
    <property type="entry name" value="AAA_lid_14"/>
    <property type="match status" value="1"/>
</dbReference>
<name>S2KEW1_LITA3</name>
<evidence type="ECO:0000256" key="3">
    <source>
        <dbReference type="ARBA" id="ARBA00023015"/>
    </source>
</evidence>
<dbReference type="InterPro" id="IPR002078">
    <property type="entry name" value="Sigma_54_int"/>
</dbReference>
<dbReference type="SUPFAM" id="SSF52540">
    <property type="entry name" value="P-loop containing nucleoside triphosphate hydrolases"/>
    <property type="match status" value="1"/>
</dbReference>
<dbReference type="InterPro" id="IPR009057">
    <property type="entry name" value="Homeodomain-like_sf"/>
</dbReference>
<feature type="domain" description="Sigma-54 factor interaction" evidence="6">
    <location>
        <begin position="143"/>
        <end position="372"/>
    </location>
</feature>
<evidence type="ECO:0000313" key="8">
    <source>
        <dbReference type="Proteomes" id="UP000014463"/>
    </source>
</evidence>
<dbReference type="AlphaFoldDB" id="S2KEW1"/>
<dbReference type="InterPro" id="IPR025944">
    <property type="entry name" value="Sigma_54_int_dom_CS"/>
</dbReference>
<keyword evidence="5" id="KW-0804">Transcription</keyword>
<keyword evidence="8" id="KW-1185">Reference proteome</keyword>
<dbReference type="GO" id="GO:0043565">
    <property type="term" value="F:sequence-specific DNA binding"/>
    <property type="evidence" value="ECO:0007669"/>
    <property type="project" value="InterPro"/>
</dbReference>
<dbReference type="PANTHER" id="PTHR32071">
    <property type="entry name" value="TRANSCRIPTIONAL REGULATORY PROTEIN"/>
    <property type="match status" value="1"/>
</dbReference>
<dbReference type="GO" id="GO:0006355">
    <property type="term" value="P:regulation of DNA-templated transcription"/>
    <property type="evidence" value="ECO:0007669"/>
    <property type="project" value="InterPro"/>
</dbReference>
<dbReference type="STRING" id="1121939.L861_13040"/>
<dbReference type="InterPro" id="IPR027417">
    <property type="entry name" value="P-loop_NTPase"/>
</dbReference>
<sequence>MGDAKRLLLIDESPHDRHIISQHMAIFDWHVKCEENIRDACSTIESDSFSIGMIRLARKTTIREADIENLVDKKNIEWIAIIDEMLLENSGIKKVISQLFYAYHVAPINARQLDCLLNHMMKMIKLPILQEEINQIDTDNNEMISVTPSMQKLFQTIRKVASVDAPVFISGESGTGKELAARAIHQHSCRKNGPFIAVNCGALPSGLVQSELFGHEKGAFTDARQRHIGRIEAASGGTLFLDEIGDLPLDMQINLLRFLETYRIRRVSGLEEIPVDIRIIIATHVDLENSVKMGKFREDLYHRLNVLRIHIPPLRERKEDIEVLVNLFFDKFSDEKSSRLRGFTHEAIEHMKSYKWPGNVRELINRVRRAMVMCEENFIRPDDLELEKHISPDTIITLEKARNMAEKSALEAALIRNRNNVMHASRELRISRVTLYRLIEKHNINRSENITFNNHHEASEIIQRA</sequence>
<dbReference type="PROSITE" id="PS00688">
    <property type="entry name" value="SIGMA54_INTERACT_3"/>
    <property type="match status" value="1"/>
</dbReference>
<dbReference type="SUPFAM" id="SSF46689">
    <property type="entry name" value="Homeodomain-like"/>
    <property type="match status" value="1"/>
</dbReference>
<reference evidence="7 8" key="1">
    <citation type="journal article" date="2013" name="Genome Announc.">
        <title>Draft genome sequence of the moderately halophilic gammaproteobacterium Halomonas anticariensis FP35.</title>
        <authorList>
            <person name="Tahrioui A."/>
            <person name="Quesada E."/>
            <person name="Llamas I."/>
        </authorList>
    </citation>
    <scope>NUCLEOTIDE SEQUENCE [LARGE SCALE GENOMIC DNA]</scope>
    <source>
        <strain evidence="8">DSM 16096 / CECT 5854 / LMG 22089 / FP35</strain>
    </source>
</reference>
<dbReference type="Pfam" id="PF20161">
    <property type="entry name" value="VpsR"/>
    <property type="match status" value="1"/>
</dbReference>